<evidence type="ECO:0000313" key="2">
    <source>
        <dbReference type="Proteomes" id="UP000031512"/>
    </source>
</evidence>
<dbReference type="Proteomes" id="UP000031512">
    <property type="component" value="Chromosome 1"/>
</dbReference>
<dbReference type="GeneID" id="15803308"/>
<name>L0B018_THEEQ</name>
<sequence length="353" mass="40570">MEYTPRPQLRIIPAAEGSTNRDAFSFPRPLNIRGDLEYVTTTATRGTASVANSRLIGSEEPLLFVVHPLSMIRPLRKHVYKKISEVIEMLIANLQLKGLSRDMVLSRLNRTAWFLKLFDCEGIGMLINIFKTYLYSSDTLAVPLSFKDIYEVYKSDMARTYSNEGFRLGTNAEIDNKKAFIVGSIDFTEETIMSTYRVPSDSLNIEHQTASGWRSNHFRNFHQIPVLTESADNLQSSSASNRQFFVSYGNLTLFKSFLPKLKLLLKRKQHHINDLQKGLKAKEKLVAEKQRLLVKKAHKLVYKNIKFKITSFENVLVKMENMFDVEYSDSKYAKSLADLHKNMNLINHFIAKI</sequence>
<gene>
    <name evidence="1" type="ORF">BEWA_034590</name>
</gene>
<protein>
    <submittedName>
        <fullName evidence="1">Uncharacterized protein</fullName>
    </submittedName>
</protein>
<dbReference type="EMBL" id="CP001669">
    <property type="protein sequence ID" value="AFZ80601.1"/>
    <property type="molecule type" value="Genomic_DNA"/>
</dbReference>
<accession>L0B018</accession>
<dbReference type="eggNOG" id="ENOG502QQKF">
    <property type="taxonomic scope" value="Eukaryota"/>
</dbReference>
<reference evidence="1 2" key="1">
    <citation type="journal article" date="2012" name="BMC Genomics">
        <title>Comparative genomic analysis and phylogenetic position of Theileria equi.</title>
        <authorList>
            <person name="Kappmeyer L.S."/>
            <person name="Thiagarajan M."/>
            <person name="Herndon D.R."/>
            <person name="Ramsay J.D."/>
            <person name="Caler E."/>
            <person name="Djikeng A."/>
            <person name="Gillespie J.J."/>
            <person name="Lau A.O."/>
            <person name="Roalson E.H."/>
            <person name="Silva J.C."/>
            <person name="Silva M.G."/>
            <person name="Suarez C.E."/>
            <person name="Ueti M.W."/>
            <person name="Nene V.M."/>
            <person name="Mealey R.H."/>
            <person name="Knowles D.P."/>
            <person name="Brayton K.A."/>
        </authorList>
    </citation>
    <scope>NUCLEOTIDE SEQUENCE [LARGE SCALE GENOMIC DNA]</scope>
    <source>
        <strain evidence="1 2">WA</strain>
    </source>
</reference>
<evidence type="ECO:0000313" key="1">
    <source>
        <dbReference type="EMBL" id="AFZ80601.1"/>
    </source>
</evidence>
<dbReference type="OrthoDB" id="365768at2759"/>
<proteinExistence type="predicted"/>
<dbReference type="VEuPathDB" id="PiroplasmaDB:BEWA_034590"/>
<dbReference type="KEGG" id="beq:BEWA_034590"/>
<dbReference type="RefSeq" id="XP_004830267.1">
    <property type="nucleotide sequence ID" value="XM_004830210.1"/>
</dbReference>
<organism evidence="1 2">
    <name type="scientific">Theileria equi strain WA</name>
    <dbReference type="NCBI Taxonomy" id="1537102"/>
    <lineage>
        <taxon>Eukaryota</taxon>
        <taxon>Sar</taxon>
        <taxon>Alveolata</taxon>
        <taxon>Apicomplexa</taxon>
        <taxon>Aconoidasida</taxon>
        <taxon>Piroplasmida</taxon>
        <taxon>Theileriidae</taxon>
        <taxon>Theileria</taxon>
    </lineage>
</organism>
<dbReference type="AlphaFoldDB" id="L0B018"/>
<keyword evidence="2" id="KW-1185">Reference proteome</keyword>